<evidence type="ECO:0000313" key="10">
    <source>
        <dbReference type="Proteomes" id="UP000215413"/>
    </source>
</evidence>
<dbReference type="InterPro" id="IPR008915">
    <property type="entry name" value="Peptidase_M50"/>
</dbReference>
<reference evidence="10" key="1">
    <citation type="submission" date="2017-04" db="EMBL/GenBank/DDBJ databases">
        <title>Finegoldia magna isolated from orthopedic joint implant-associated infections.</title>
        <authorList>
            <person name="Bjorklund S."/>
            <person name="Bruggemann H."/>
            <person name="Jensen A."/>
            <person name="Hellmark B."/>
            <person name="Soderquist B."/>
        </authorList>
    </citation>
    <scope>NUCLEOTIDE SEQUENCE [LARGE SCALE GENOMIC DNA]</scope>
    <source>
        <strain evidence="10">CCUG 54800</strain>
    </source>
</reference>
<dbReference type="Pfam" id="PF02163">
    <property type="entry name" value="Peptidase_M50"/>
    <property type="match status" value="1"/>
</dbReference>
<comment type="subcellular location">
    <subcellularLocation>
        <location evidence="2">Membrane</location>
        <topology evidence="2">Multi-pass membrane protein</topology>
    </subcellularLocation>
</comment>
<keyword evidence="4 7" id="KW-0812">Transmembrane</keyword>
<evidence type="ECO:0000256" key="2">
    <source>
        <dbReference type="ARBA" id="ARBA00004141"/>
    </source>
</evidence>
<name>A0A233V7U8_FINMA</name>
<feature type="transmembrane region" description="Helical" evidence="7">
    <location>
        <begin position="6"/>
        <end position="31"/>
    </location>
</feature>
<comment type="caution">
    <text evidence="9">The sequence shown here is derived from an EMBL/GenBank/DDBJ whole genome shotgun (WGS) entry which is preliminary data.</text>
</comment>
<feature type="domain" description="Peptidase M50" evidence="8">
    <location>
        <begin position="9"/>
        <end position="108"/>
    </location>
</feature>
<protein>
    <submittedName>
        <fullName evidence="9">Peptidase M50</fullName>
    </submittedName>
</protein>
<feature type="transmembrane region" description="Helical" evidence="7">
    <location>
        <begin position="114"/>
        <end position="136"/>
    </location>
</feature>
<dbReference type="GO" id="GO:0006508">
    <property type="term" value="P:proteolysis"/>
    <property type="evidence" value="ECO:0007669"/>
    <property type="project" value="InterPro"/>
</dbReference>
<dbReference type="AlphaFoldDB" id="A0A233V7U8"/>
<evidence type="ECO:0000256" key="6">
    <source>
        <dbReference type="ARBA" id="ARBA00023136"/>
    </source>
</evidence>
<evidence type="ECO:0000256" key="1">
    <source>
        <dbReference type="ARBA" id="ARBA00001947"/>
    </source>
</evidence>
<sequence>MFIKIVTLYFVFFFSTFAHELGHIVMAKIFYNVKNSRIEIGKGKNILKLKKIIVNALPVYGHAYWELEDFDSYKKSSKLRKIMPSLGGPLVSLLIALGFILISGNNYGDFYNQIIKYFIMYNSICFISTVLPIKYINYSSDGMRILNTIKSTEDNVN</sequence>
<organism evidence="9 10">
    <name type="scientific">Finegoldia magna</name>
    <name type="common">Peptostreptococcus magnus</name>
    <dbReference type="NCBI Taxonomy" id="1260"/>
    <lineage>
        <taxon>Bacteria</taxon>
        <taxon>Bacillati</taxon>
        <taxon>Bacillota</taxon>
        <taxon>Tissierellia</taxon>
        <taxon>Tissierellales</taxon>
        <taxon>Peptoniphilaceae</taxon>
        <taxon>Finegoldia</taxon>
    </lineage>
</organism>
<evidence type="ECO:0000259" key="8">
    <source>
        <dbReference type="Pfam" id="PF02163"/>
    </source>
</evidence>
<dbReference type="RefSeq" id="WP_094205313.1">
    <property type="nucleotide sequence ID" value="NZ_JAWGQT010000008.1"/>
</dbReference>
<evidence type="ECO:0000313" key="9">
    <source>
        <dbReference type="EMBL" id="OXZ28462.1"/>
    </source>
</evidence>
<feature type="transmembrane region" description="Helical" evidence="7">
    <location>
        <begin position="82"/>
        <end position="102"/>
    </location>
</feature>
<evidence type="ECO:0000256" key="3">
    <source>
        <dbReference type="ARBA" id="ARBA00007931"/>
    </source>
</evidence>
<keyword evidence="5 7" id="KW-1133">Transmembrane helix</keyword>
<accession>A0A233V7U8</accession>
<dbReference type="GO" id="GO:0016020">
    <property type="term" value="C:membrane"/>
    <property type="evidence" value="ECO:0007669"/>
    <property type="project" value="UniProtKB-SubCell"/>
</dbReference>
<dbReference type="CDD" id="cd05709">
    <property type="entry name" value="S2P-M50"/>
    <property type="match status" value="1"/>
</dbReference>
<comment type="similarity">
    <text evidence="3">Belongs to the peptidase M50B family.</text>
</comment>
<dbReference type="EMBL" id="NDYC01000010">
    <property type="protein sequence ID" value="OXZ28462.1"/>
    <property type="molecule type" value="Genomic_DNA"/>
</dbReference>
<evidence type="ECO:0000256" key="7">
    <source>
        <dbReference type="SAM" id="Phobius"/>
    </source>
</evidence>
<gene>
    <name evidence="9" type="ORF">B9N49_02065</name>
</gene>
<evidence type="ECO:0000256" key="5">
    <source>
        <dbReference type="ARBA" id="ARBA00022989"/>
    </source>
</evidence>
<dbReference type="Proteomes" id="UP000215413">
    <property type="component" value="Unassembled WGS sequence"/>
</dbReference>
<comment type="cofactor">
    <cofactor evidence="1">
        <name>Zn(2+)</name>
        <dbReference type="ChEBI" id="CHEBI:29105"/>
    </cofactor>
</comment>
<proteinExistence type="inferred from homology"/>
<evidence type="ECO:0000256" key="4">
    <source>
        <dbReference type="ARBA" id="ARBA00022692"/>
    </source>
</evidence>
<keyword evidence="6 7" id="KW-0472">Membrane</keyword>